<dbReference type="InterPro" id="IPR013783">
    <property type="entry name" value="Ig-like_fold"/>
</dbReference>
<dbReference type="SUPFAM" id="SSF49265">
    <property type="entry name" value="Fibronectin type III"/>
    <property type="match status" value="1"/>
</dbReference>
<feature type="domain" description="Fibronectin type-III" evidence="2">
    <location>
        <begin position="105"/>
        <end position="199"/>
    </location>
</feature>
<dbReference type="Pfam" id="PF00041">
    <property type="entry name" value="fn3"/>
    <property type="match status" value="2"/>
</dbReference>
<dbReference type="PANTHER" id="PTHR14340">
    <property type="entry name" value="MICROFIBRIL-ASSOCIATED GLYCOPROTEIN 3"/>
    <property type="match status" value="1"/>
</dbReference>
<dbReference type="GO" id="GO:0045214">
    <property type="term" value="P:sarcomere organization"/>
    <property type="evidence" value="ECO:0007669"/>
    <property type="project" value="TreeGrafter"/>
</dbReference>
<dbReference type="Gene3D" id="2.60.40.10">
    <property type="entry name" value="Immunoglobulins"/>
    <property type="match status" value="2"/>
</dbReference>
<keyword evidence="1" id="KW-0393">Immunoglobulin domain</keyword>
<sequence length="201" mass="22335">LPGVPEDLDIGQITQWSVSLYWRKPINDGGSPITAYAIEQSWAGSDWTEIVTLDAAVHSFTVRDLYENVETYYRIRAKNVAGWGDYKELPQTVVPKKAPGCPSVPIGPIIVKDVNEDNVTIEWSPSVMDGGARILGYIVERFDRRNGAWRKCTRVSADSTDAYIRSLVPGDSYQFRVMAFNEVGLSLPLETEIIVLPKASA</sequence>
<dbReference type="PRINTS" id="PR00014">
    <property type="entry name" value="FNTYPEIII"/>
</dbReference>
<dbReference type="CDD" id="cd00063">
    <property type="entry name" value="FN3"/>
    <property type="match status" value="2"/>
</dbReference>
<protein>
    <recommendedName>
        <fullName evidence="2">Fibronectin type-III domain-containing protein</fullName>
    </recommendedName>
</protein>
<dbReference type="GO" id="GO:0048738">
    <property type="term" value="P:cardiac muscle tissue development"/>
    <property type="evidence" value="ECO:0007669"/>
    <property type="project" value="TreeGrafter"/>
</dbReference>
<dbReference type="GO" id="GO:0008307">
    <property type="term" value="F:structural constituent of muscle"/>
    <property type="evidence" value="ECO:0007669"/>
    <property type="project" value="TreeGrafter"/>
</dbReference>
<dbReference type="PANTHER" id="PTHR14340:SF13">
    <property type="entry name" value="TITIN"/>
    <property type="match status" value="1"/>
</dbReference>
<dbReference type="EMBL" id="KQ416137">
    <property type="protein sequence ID" value="KOF98458.1"/>
    <property type="molecule type" value="Genomic_DNA"/>
</dbReference>
<dbReference type="SMART" id="SM00060">
    <property type="entry name" value="FN3"/>
    <property type="match status" value="2"/>
</dbReference>
<dbReference type="PROSITE" id="PS50853">
    <property type="entry name" value="FN3"/>
    <property type="match status" value="2"/>
</dbReference>
<dbReference type="STRING" id="37653.A0A0L8IAC6"/>
<gene>
    <name evidence="3" type="ORF">OCBIM_22025081mg</name>
</gene>
<evidence type="ECO:0000256" key="1">
    <source>
        <dbReference type="ARBA" id="ARBA00023319"/>
    </source>
</evidence>
<dbReference type="AlphaFoldDB" id="A0A0L8IAC6"/>
<feature type="non-terminal residue" evidence="3">
    <location>
        <position position="1"/>
    </location>
</feature>
<accession>A0A0L8IAC6</accession>
<reference evidence="3" key="1">
    <citation type="submission" date="2015-07" db="EMBL/GenBank/DDBJ databases">
        <title>MeaNS - Measles Nucleotide Surveillance Program.</title>
        <authorList>
            <person name="Tran T."/>
            <person name="Druce J."/>
        </authorList>
    </citation>
    <scope>NUCLEOTIDE SEQUENCE</scope>
    <source>
        <strain evidence="3">UCB-OBI-ISO-001</strain>
        <tissue evidence="3">Gonad</tissue>
    </source>
</reference>
<evidence type="ECO:0000259" key="2">
    <source>
        <dbReference type="PROSITE" id="PS50853"/>
    </source>
</evidence>
<dbReference type="InterPro" id="IPR036116">
    <property type="entry name" value="FN3_sf"/>
</dbReference>
<evidence type="ECO:0000313" key="3">
    <source>
        <dbReference type="EMBL" id="KOF98458.1"/>
    </source>
</evidence>
<feature type="non-terminal residue" evidence="3">
    <location>
        <position position="201"/>
    </location>
</feature>
<dbReference type="InterPro" id="IPR003961">
    <property type="entry name" value="FN3_dom"/>
</dbReference>
<organism evidence="3">
    <name type="scientific">Octopus bimaculoides</name>
    <name type="common">California two-spotted octopus</name>
    <dbReference type="NCBI Taxonomy" id="37653"/>
    <lineage>
        <taxon>Eukaryota</taxon>
        <taxon>Metazoa</taxon>
        <taxon>Spiralia</taxon>
        <taxon>Lophotrochozoa</taxon>
        <taxon>Mollusca</taxon>
        <taxon>Cephalopoda</taxon>
        <taxon>Coleoidea</taxon>
        <taxon>Octopodiformes</taxon>
        <taxon>Octopoda</taxon>
        <taxon>Incirrata</taxon>
        <taxon>Octopodidae</taxon>
        <taxon>Octopus</taxon>
    </lineage>
</organism>
<name>A0A0L8IAC6_OCTBM</name>
<feature type="domain" description="Fibronectin type-III" evidence="2">
    <location>
        <begin position="4"/>
        <end position="98"/>
    </location>
</feature>
<dbReference type="GO" id="GO:0031430">
    <property type="term" value="C:M band"/>
    <property type="evidence" value="ECO:0007669"/>
    <property type="project" value="TreeGrafter"/>
</dbReference>
<proteinExistence type="predicted"/>
<dbReference type="FunFam" id="2.60.40.10:FF:000056">
    <property type="entry name" value="twitchin isoform X4"/>
    <property type="match status" value="1"/>
</dbReference>